<keyword evidence="2 7" id="KW-0808">Transferase</keyword>
<evidence type="ECO:0000256" key="8">
    <source>
        <dbReference type="RuleBase" id="RU369061"/>
    </source>
</evidence>
<evidence type="ECO:0000256" key="2">
    <source>
        <dbReference type="ARBA" id="ARBA00022679"/>
    </source>
</evidence>
<comment type="caution">
    <text evidence="10">The sequence shown here is derived from an EMBL/GenBank/DDBJ whole genome shotgun (WGS) entry which is preliminary data.</text>
</comment>
<dbReference type="EMBL" id="JARULN010000002">
    <property type="protein sequence ID" value="MDG5753104.1"/>
    <property type="molecule type" value="Genomic_DNA"/>
</dbReference>
<comment type="catalytic activity">
    <reaction evidence="7">
        <text>D-tagatofuranose 6-phosphate + ATP = D-tagatofuranose 1,6-bisphosphate + ADP + H(+)</text>
        <dbReference type="Rhea" id="RHEA:12420"/>
        <dbReference type="ChEBI" id="CHEBI:15378"/>
        <dbReference type="ChEBI" id="CHEBI:30616"/>
        <dbReference type="ChEBI" id="CHEBI:58694"/>
        <dbReference type="ChEBI" id="CHEBI:58695"/>
        <dbReference type="ChEBI" id="CHEBI:456216"/>
        <dbReference type="EC" id="2.7.1.144"/>
    </reaction>
</comment>
<keyword evidence="5 7" id="KW-0067">ATP-binding</keyword>
<dbReference type="PIRSF" id="PIRSF000535">
    <property type="entry name" value="1PFK/6PFK/LacC"/>
    <property type="match status" value="1"/>
</dbReference>
<organism evidence="10 11">
    <name type="scientific">Ectobacillus antri</name>
    <dbReference type="NCBI Taxonomy" id="2486280"/>
    <lineage>
        <taxon>Bacteria</taxon>
        <taxon>Bacillati</taxon>
        <taxon>Bacillota</taxon>
        <taxon>Bacilli</taxon>
        <taxon>Bacillales</taxon>
        <taxon>Bacillaceae</taxon>
        <taxon>Ectobacillus</taxon>
    </lineage>
</organism>
<dbReference type="InterPro" id="IPR011611">
    <property type="entry name" value="PfkB_dom"/>
</dbReference>
<dbReference type="NCBIfam" id="TIGR03168">
    <property type="entry name" value="1-PFK"/>
    <property type="match status" value="1"/>
</dbReference>
<evidence type="ECO:0000256" key="7">
    <source>
        <dbReference type="PIRNR" id="PIRNR000535"/>
    </source>
</evidence>
<keyword evidence="11" id="KW-1185">Reference proteome</keyword>
<evidence type="ECO:0000313" key="11">
    <source>
        <dbReference type="Proteomes" id="UP001218246"/>
    </source>
</evidence>
<feature type="domain" description="Carbohydrate kinase PfkB" evidence="9">
    <location>
        <begin position="9"/>
        <end position="285"/>
    </location>
</feature>
<keyword evidence="4 8" id="KW-0418">Kinase</keyword>
<keyword evidence="3 7" id="KW-0547">Nucleotide-binding</keyword>
<dbReference type="PROSITE" id="PS00584">
    <property type="entry name" value="PFKB_KINASES_2"/>
    <property type="match status" value="1"/>
</dbReference>
<dbReference type="NCBIfam" id="TIGR03828">
    <property type="entry name" value="pfkB"/>
    <property type="match status" value="1"/>
</dbReference>
<dbReference type="EC" id="2.7.1.144" evidence="7"/>
<dbReference type="GO" id="GO:0008662">
    <property type="term" value="F:1-phosphofructokinase activity"/>
    <property type="evidence" value="ECO:0007669"/>
    <property type="project" value="UniProtKB-EC"/>
</dbReference>
<dbReference type="PANTHER" id="PTHR46566:SF1">
    <property type="entry name" value="1-PHOSPHOFRUCTOKINASE"/>
    <property type="match status" value="1"/>
</dbReference>
<comment type="function">
    <text evidence="8">Catalyzes the ATP-dependent phosphorylation of fructose-l-phosphate to fructose-l,6-bisphosphate.</text>
</comment>
<gene>
    <name evidence="10" type="primary">pfkB</name>
    <name evidence="10" type="ORF">P6P90_03715</name>
</gene>
<comment type="similarity">
    <text evidence="7">Belongs to the carbohydrate kinase PfkB family. LacC subfamily.</text>
</comment>
<evidence type="ECO:0000256" key="5">
    <source>
        <dbReference type="ARBA" id="ARBA00022840"/>
    </source>
</evidence>
<accession>A0ABT6H132</accession>
<dbReference type="Gene3D" id="3.40.1190.20">
    <property type="match status" value="1"/>
</dbReference>
<dbReference type="CDD" id="cd01164">
    <property type="entry name" value="FruK_PfkB_like"/>
    <property type="match status" value="1"/>
</dbReference>
<proteinExistence type="inferred from homology"/>
<dbReference type="InterPro" id="IPR022463">
    <property type="entry name" value="1-PFruKinase"/>
</dbReference>
<dbReference type="InterPro" id="IPR017583">
    <property type="entry name" value="Tagatose/fructose_Pkinase"/>
</dbReference>
<evidence type="ECO:0000259" key="9">
    <source>
        <dbReference type="Pfam" id="PF00294"/>
    </source>
</evidence>
<dbReference type="PANTHER" id="PTHR46566">
    <property type="entry name" value="1-PHOSPHOFRUCTOKINASE-RELATED"/>
    <property type="match status" value="1"/>
</dbReference>
<name>A0ABT6H132_9BACI</name>
<comment type="pathway">
    <text evidence="7">Carbohydrate metabolism; D-tagatose 6-phosphate degradation; D-glyceraldehyde 3-phosphate and glycerone phosphate from D-tagatose 6-phosphate: step 1/2.</text>
</comment>
<protein>
    <recommendedName>
        <fullName evidence="7">Tagatose-6-phosphate kinase</fullName>
        <ecNumber evidence="7">2.7.1.144</ecNumber>
    </recommendedName>
</protein>
<evidence type="ECO:0000256" key="3">
    <source>
        <dbReference type="ARBA" id="ARBA00022741"/>
    </source>
</evidence>
<dbReference type="Pfam" id="PF00294">
    <property type="entry name" value="PfkB"/>
    <property type="match status" value="1"/>
</dbReference>
<comment type="catalytic activity">
    <reaction evidence="6 8">
        <text>beta-D-fructose 1-phosphate + ATP = beta-D-fructose 1,6-bisphosphate + ADP + H(+)</text>
        <dbReference type="Rhea" id="RHEA:14213"/>
        <dbReference type="ChEBI" id="CHEBI:15378"/>
        <dbReference type="ChEBI" id="CHEBI:30616"/>
        <dbReference type="ChEBI" id="CHEBI:32966"/>
        <dbReference type="ChEBI" id="CHEBI:138881"/>
        <dbReference type="ChEBI" id="CHEBI:456216"/>
        <dbReference type="EC" id="2.7.1.56"/>
    </reaction>
</comment>
<dbReference type="RefSeq" id="WP_124563220.1">
    <property type="nucleotide sequence ID" value="NZ_JARRRY010000001.1"/>
</dbReference>
<comment type="similarity">
    <text evidence="1">Belongs to the carbohydrate kinase pfkB family.</text>
</comment>
<keyword evidence="7" id="KW-0423">Lactose metabolism</keyword>
<reference evidence="10 11" key="1">
    <citation type="submission" date="2023-04" db="EMBL/GenBank/DDBJ databases">
        <title>Ectobacillus antri isolated from activated sludge.</title>
        <authorList>
            <person name="Yan P."/>
            <person name="Liu X."/>
        </authorList>
    </citation>
    <scope>NUCLEOTIDE SEQUENCE [LARGE SCALE GENOMIC DNA]</scope>
    <source>
        <strain evidence="10 11">C18H</strain>
    </source>
</reference>
<dbReference type="InterPro" id="IPR029056">
    <property type="entry name" value="Ribokinase-like"/>
</dbReference>
<dbReference type="InterPro" id="IPR002173">
    <property type="entry name" value="Carboh/pur_kinase_PfkB_CS"/>
</dbReference>
<evidence type="ECO:0000256" key="4">
    <source>
        <dbReference type="ARBA" id="ARBA00022777"/>
    </source>
</evidence>
<dbReference type="SUPFAM" id="SSF53613">
    <property type="entry name" value="Ribokinase-like"/>
    <property type="match status" value="1"/>
</dbReference>
<evidence type="ECO:0000256" key="1">
    <source>
        <dbReference type="ARBA" id="ARBA00005380"/>
    </source>
</evidence>
<evidence type="ECO:0000313" key="10">
    <source>
        <dbReference type="EMBL" id="MDG5753104.1"/>
    </source>
</evidence>
<dbReference type="Proteomes" id="UP001218246">
    <property type="component" value="Unassembled WGS sequence"/>
</dbReference>
<sequence>MIYTVTLNPSIDYVVEVPDFALNGVNRTEKEVKYPGGKGINVSRVLQRLNVPSKALGFIGGFTGSFIKEKLETEGVTTQFIEVAGDSRINIKLKTDTETEINGTGPTIPTNKLQQLIEQINTLQKGDTLVLAGSIPNSLPENLYETLTKIGTNRGIRVAVDASKKILLDVVCHKPFVVKPNHHELGELFNTEINSVTDAVQYGRKLAEMGAQHVIVSMAGDGAVLLTENETYFATVPKGNVINSVGAGDSLVAGFLGRYVQTQNILEAFRYGVATGSATAFSSDLTTRDTIERLLPQVKVTVL</sequence>
<evidence type="ECO:0000256" key="6">
    <source>
        <dbReference type="ARBA" id="ARBA00047745"/>
    </source>
</evidence>